<protein>
    <recommendedName>
        <fullName evidence="3">TPR-like protein</fullName>
    </recommendedName>
</protein>
<dbReference type="EMBL" id="KV417491">
    <property type="protein sequence ID" value="KZP31105.1"/>
    <property type="molecule type" value="Genomic_DNA"/>
</dbReference>
<dbReference type="AlphaFoldDB" id="A0A166TXV9"/>
<gene>
    <name evidence="1" type="ORF">FIBSPDRAFT_945583</name>
</gene>
<keyword evidence="2" id="KW-1185">Reference proteome</keyword>
<dbReference type="Gene3D" id="1.25.40.10">
    <property type="entry name" value="Tetratricopeptide repeat domain"/>
    <property type="match status" value="2"/>
</dbReference>
<dbReference type="OrthoDB" id="2975990at2759"/>
<evidence type="ECO:0008006" key="3">
    <source>
        <dbReference type="Google" id="ProtNLM"/>
    </source>
</evidence>
<evidence type="ECO:0000313" key="1">
    <source>
        <dbReference type="EMBL" id="KZP31105.1"/>
    </source>
</evidence>
<dbReference type="Proteomes" id="UP000076532">
    <property type="component" value="Unassembled WGS sequence"/>
</dbReference>
<evidence type="ECO:0000313" key="2">
    <source>
        <dbReference type="Proteomes" id="UP000076532"/>
    </source>
</evidence>
<proteinExistence type="predicted"/>
<reference evidence="1 2" key="1">
    <citation type="journal article" date="2016" name="Mol. Biol. Evol.">
        <title>Comparative Genomics of Early-Diverging Mushroom-Forming Fungi Provides Insights into the Origins of Lignocellulose Decay Capabilities.</title>
        <authorList>
            <person name="Nagy L.G."/>
            <person name="Riley R."/>
            <person name="Tritt A."/>
            <person name="Adam C."/>
            <person name="Daum C."/>
            <person name="Floudas D."/>
            <person name="Sun H."/>
            <person name="Yadav J.S."/>
            <person name="Pangilinan J."/>
            <person name="Larsson K.H."/>
            <person name="Matsuura K."/>
            <person name="Barry K."/>
            <person name="Labutti K."/>
            <person name="Kuo R."/>
            <person name="Ohm R.A."/>
            <person name="Bhattacharya S.S."/>
            <person name="Shirouzu T."/>
            <person name="Yoshinaga Y."/>
            <person name="Martin F.M."/>
            <person name="Grigoriev I.V."/>
            <person name="Hibbett D.S."/>
        </authorList>
    </citation>
    <scope>NUCLEOTIDE SEQUENCE [LARGE SCALE GENOMIC DNA]</scope>
    <source>
        <strain evidence="1 2">CBS 109695</strain>
    </source>
</reference>
<dbReference type="SUPFAM" id="SSF48452">
    <property type="entry name" value="TPR-like"/>
    <property type="match status" value="1"/>
</dbReference>
<name>A0A166TXV9_9AGAM</name>
<sequence>MVREFKTAPIHGTGYLARGELHLLGIPKVVGVSEQLLYSCESWIDHLVDIKHPDSAIMEGLQVLLSDHGTMWMEIVSSRSIFRGSLGAWKWLEGHHLHLKELPDDASRANVMFRLSYRLSSVWRHEEAMTAIWEAVDLYRALAADQPAVFNGPLATSLFNMSNRLKGVGRHEEAATAIREVVDLERALAADQPGVFNAYLADSLFNMSIRRTTGGLQWPSRRFLPQTGVFNGLLADCLQNSAIYLAALGRHEEAVTAILEAVDLCWALAAAQPEVFNSPLADSLENMPIYLLAVGRHEEALIASQQEADVRRALAAEHPAT</sequence>
<accession>A0A166TXV9</accession>
<dbReference type="InterPro" id="IPR011990">
    <property type="entry name" value="TPR-like_helical_dom_sf"/>
</dbReference>
<organism evidence="1 2">
    <name type="scientific">Athelia psychrophila</name>
    <dbReference type="NCBI Taxonomy" id="1759441"/>
    <lineage>
        <taxon>Eukaryota</taxon>
        <taxon>Fungi</taxon>
        <taxon>Dikarya</taxon>
        <taxon>Basidiomycota</taxon>
        <taxon>Agaricomycotina</taxon>
        <taxon>Agaricomycetes</taxon>
        <taxon>Agaricomycetidae</taxon>
        <taxon>Atheliales</taxon>
        <taxon>Atheliaceae</taxon>
        <taxon>Athelia</taxon>
    </lineage>
</organism>